<dbReference type="EMBL" id="ML976664">
    <property type="protein sequence ID" value="KAF1977093.1"/>
    <property type="molecule type" value="Genomic_DNA"/>
</dbReference>
<sequence>LKGKVAIVTGSPRSIGAGIALELAKRGANVCLNTAQNEKQLLTVIKQLQNGNKAIIVQANHRQVDAPDRIVEATVKAFGPKIDILVNNAAVLFSKPLQKTTPDDFAAIFDVNVSAPLLVTKAAQPYLRAPGRIINISSVGARQGFETLAMHL</sequence>
<dbReference type="GO" id="GO:0016491">
    <property type="term" value="F:oxidoreductase activity"/>
    <property type="evidence" value="ECO:0007669"/>
    <property type="project" value="UniProtKB-KW"/>
</dbReference>
<reference evidence="3" key="1">
    <citation type="journal article" date="2020" name="Stud. Mycol.">
        <title>101 Dothideomycetes genomes: a test case for predicting lifestyles and emergence of pathogens.</title>
        <authorList>
            <person name="Haridas S."/>
            <person name="Albert R."/>
            <person name="Binder M."/>
            <person name="Bloem J."/>
            <person name="Labutti K."/>
            <person name="Salamov A."/>
            <person name="Andreopoulos B."/>
            <person name="Baker S."/>
            <person name="Barry K."/>
            <person name="Bills G."/>
            <person name="Bluhm B."/>
            <person name="Cannon C."/>
            <person name="Castanera R."/>
            <person name="Culley D."/>
            <person name="Daum C."/>
            <person name="Ezra D."/>
            <person name="Gonzalez J."/>
            <person name="Henrissat B."/>
            <person name="Kuo A."/>
            <person name="Liang C."/>
            <person name="Lipzen A."/>
            <person name="Lutzoni F."/>
            <person name="Magnuson J."/>
            <person name="Mondo S."/>
            <person name="Nolan M."/>
            <person name="Ohm R."/>
            <person name="Pangilinan J."/>
            <person name="Park H.-J."/>
            <person name="Ramirez L."/>
            <person name="Alfaro M."/>
            <person name="Sun H."/>
            <person name="Tritt A."/>
            <person name="Yoshinaga Y."/>
            <person name="Zwiers L.-H."/>
            <person name="Turgeon B."/>
            <person name="Goodwin S."/>
            <person name="Spatafora J."/>
            <person name="Crous P."/>
            <person name="Grigoriev I."/>
        </authorList>
    </citation>
    <scope>NUCLEOTIDE SEQUENCE</scope>
    <source>
        <strain evidence="3">CBS 107.79</strain>
    </source>
</reference>
<dbReference type="InterPro" id="IPR002347">
    <property type="entry name" value="SDR_fam"/>
</dbReference>
<dbReference type="InterPro" id="IPR036291">
    <property type="entry name" value="NAD(P)-bd_dom_sf"/>
</dbReference>
<dbReference type="OrthoDB" id="47007at2759"/>
<proteinExistence type="inferred from homology"/>
<evidence type="ECO:0000256" key="2">
    <source>
        <dbReference type="ARBA" id="ARBA00023002"/>
    </source>
</evidence>
<evidence type="ECO:0000313" key="4">
    <source>
        <dbReference type="Proteomes" id="UP000800036"/>
    </source>
</evidence>
<dbReference type="PANTHER" id="PTHR43639">
    <property type="entry name" value="OXIDOREDUCTASE, SHORT-CHAIN DEHYDROGENASE/REDUCTASE FAMILY (AFU_ORTHOLOGUE AFUA_5G02870)"/>
    <property type="match status" value="1"/>
</dbReference>
<dbReference type="AlphaFoldDB" id="A0A6A5VHM7"/>
<gene>
    <name evidence="3" type="ORF">BU23DRAFT_453419</name>
</gene>
<comment type="similarity">
    <text evidence="1">Belongs to the short-chain dehydrogenases/reductases (SDR) family.</text>
</comment>
<dbReference type="PRINTS" id="PR00080">
    <property type="entry name" value="SDRFAMILY"/>
</dbReference>
<accession>A0A6A5VHM7</accession>
<dbReference type="PRINTS" id="PR00081">
    <property type="entry name" value="GDHRDH"/>
</dbReference>
<feature type="non-terminal residue" evidence="3">
    <location>
        <position position="1"/>
    </location>
</feature>
<dbReference type="Proteomes" id="UP000800036">
    <property type="component" value="Unassembled WGS sequence"/>
</dbReference>
<keyword evidence="2" id="KW-0560">Oxidoreductase</keyword>
<dbReference type="PANTHER" id="PTHR43639:SF1">
    <property type="entry name" value="SHORT-CHAIN DEHYDROGENASE_REDUCTASE FAMILY PROTEIN"/>
    <property type="match status" value="1"/>
</dbReference>
<dbReference type="Gene3D" id="3.40.50.720">
    <property type="entry name" value="NAD(P)-binding Rossmann-like Domain"/>
    <property type="match status" value="1"/>
</dbReference>
<evidence type="ECO:0000313" key="3">
    <source>
        <dbReference type="EMBL" id="KAF1977093.1"/>
    </source>
</evidence>
<keyword evidence="4" id="KW-1185">Reference proteome</keyword>
<organism evidence="3 4">
    <name type="scientific">Bimuria novae-zelandiae CBS 107.79</name>
    <dbReference type="NCBI Taxonomy" id="1447943"/>
    <lineage>
        <taxon>Eukaryota</taxon>
        <taxon>Fungi</taxon>
        <taxon>Dikarya</taxon>
        <taxon>Ascomycota</taxon>
        <taxon>Pezizomycotina</taxon>
        <taxon>Dothideomycetes</taxon>
        <taxon>Pleosporomycetidae</taxon>
        <taxon>Pleosporales</taxon>
        <taxon>Massarineae</taxon>
        <taxon>Didymosphaeriaceae</taxon>
        <taxon>Bimuria</taxon>
    </lineage>
</organism>
<protein>
    <submittedName>
        <fullName evidence="3">NAD(P)-binding protein</fullName>
    </submittedName>
</protein>
<evidence type="ECO:0000256" key="1">
    <source>
        <dbReference type="ARBA" id="ARBA00006484"/>
    </source>
</evidence>
<dbReference type="SUPFAM" id="SSF51735">
    <property type="entry name" value="NAD(P)-binding Rossmann-fold domains"/>
    <property type="match status" value="1"/>
</dbReference>
<name>A0A6A5VHM7_9PLEO</name>
<dbReference type="Pfam" id="PF00106">
    <property type="entry name" value="adh_short"/>
    <property type="match status" value="1"/>
</dbReference>